<dbReference type="Gene3D" id="1.10.1380.10">
    <property type="entry name" value="Neutral endopeptidase , domain2"/>
    <property type="match status" value="1"/>
</dbReference>
<dbReference type="CDD" id="cd08662">
    <property type="entry name" value="M13"/>
    <property type="match status" value="1"/>
</dbReference>
<keyword evidence="5" id="KW-0378">Hydrolase</keyword>
<dbReference type="SUPFAM" id="SSF55486">
    <property type="entry name" value="Metalloproteases ('zincins'), catalytic domain"/>
    <property type="match status" value="1"/>
</dbReference>
<sequence>MSTILHEWAKVNGQKLYLQFQTIFLLMKRYVFAGMGISALAFFMACNQGNSSADKTTSEDPLAAHRDTTVNPRQDFFDYANGGWIKSNPIPPQYSQWGIGNLVKEELYNRLRTINEKAVANPQDAISKKIAAFWQSGMDSVKLNADGIKPIEGQLKAIDAISNLQQLAQVSAQLSSFADVLCGIGISQDAKNSEVMAVTFWQGGLGLPNRDYYFNTDERTTKVRAAYPGHISHMLQFTGMPAATADAAATDIVKLETILAKNSRKLEALRDPNANYNKMAVTKLTQMAPNIDWALYLQHQGIAKFADTVIVGQPEFYTALSNALKSEKLETWKNYLKWQVISSAAPYLSDTISASSFAFYGKLMRGQEKQQLRWKRVLDNEESAMGEALGQLFVKEYFNATAKKRYENLVEDIRAALKVRIQNLAWMSDSTKQKALYKLSKITKKVGYPDKWKDFSAMDIKNQSYFDNSLQAQIWWHNHEISKLGKPVDRTEWDMTPQTYNAYYNPSNNEIVLPAGIFTVPGKRDEELDDALVYGYAGASTIGHEITHGFDDEGRQFDAEGNLKSWWTKEDEEKFNKRAAVMVQQFDGYVVVDSLHINGKATLGENIADLGGILLGWDAFQKTEQFKKNEKISGLTPSERYFLGYSLGWLSHTKKEELARRVLTDVHSPAKFRVNGPFSDVDAFYDVYGLKPGDGMYRPDSLRVRIW</sequence>
<dbReference type="InterPro" id="IPR042089">
    <property type="entry name" value="Peptidase_M13_dom_2"/>
</dbReference>
<comment type="cofactor">
    <cofactor evidence="1">
        <name>Zn(2+)</name>
        <dbReference type="ChEBI" id="CHEBI:29105"/>
    </cofactor>
</comment>
<proteinExistence type="inferred from homology"/>
<dbReference type="InterPro" id="IPR024079">
    <property type="entry name" value="MetalloPept_cat_dom_sf"/>
</dbReference>
<dbReference type="Pfam" id="PF05649">
    <property type="entry name" value="Peptidase_M13_N"/>
    <property type="match status" value="1"/>
</dbReference>
<keyword evidence="11" id="KW-1185">Reference proteome</keyword>
<reference evidence="10 11" key="1">
    <citation type="submission" date="2018-06" db="EMBL/GenBank/DDBJ databases">
        <title>Genomic Encyclopedia of Archaeal and Bacterial Type Strains, Phase II (KMG-II): from individual species to whole genera.</title>
        <authorList>
            <person name="Goeker M."/>
        </authorList>
    </citation>
    <scope>NUCLEOTIDE SEQUENCE [LARGE SCALE GENOMIC DNA]</scope>
    <source>
        <strain evidence="10 11">DSM 29821</strain>
    </source>
</reference>
<dbReference type="GO" id="GO:0005886">
    <property type="term" value="C:plasma membrane"/>
    <property type="evidence" value="ECO:0007669"/>
    <property type="project" value="TreeGrafter"/>
</dbReference>
<accession>A0A327W7U7</accession>
<evidence type="ECO:0000256" key="4">
    <source>
        <dbReference type="ARBA" id="ARBA00022723"/>
    </source>
</evidence>
<dbReference type="GO" id="GO:0004222">
    <property type="term" value="F:metalloendopeptidase activity"/>
    <property type="evidence" value="ECO:0007669"/>
    <property type="project" value="InterPro"/>
</dbReference>
<organism evidence="10 11">
    <name type="scientific">Chitinophaga dinghuensis</name>
    <dbReference type="NCBI Taxonomy" id="1539050"/>
    <lineage>
        <taxon>Bacteria</taxon>
        <taxon>Pseudomonadati</taxon>
        <taxon>Bacteroidota</taxon>
        <taxon>Chitinophagia</taxon>
        <taxon>Chitinophagales</taxon>
        <taxon>Chitinophagaceae</taxon>
        <taxon>Chitinophaga</taxon>
    </lineage>
</organism>
<evidence type="ECO:0000256" key="3">
    <source>
        <dbReference type="ARBA" id="ARBA00022670"/>
    </source>
</evidence>
<dbReference type="InterPro" id="IPR008753">
    <property type="entry name" value="Peptidase_M13_N"/>
</dbReference>
<protein>
    <submittedName>
        <fullName evidence="10">Putative endopeptidase</fullName>
    </submittedName>
</protein>
<evidence type="ECO:0000256" key="6">
    <source>
        <dbReference type="ARBA" id="ARBA00022833"/>
    </source>
</evidence>
<evidence type="ECO:0000313" key="11">
    <source>
        <dbReference type="Proteomes" id="UP000249819"/>
    </source>
</evidence>
<dbReference type="PROSITE" id="PS51885">
    <property type="entry name" value="NEPRILYSIN"/>
    <property type="match status" value="1"/>
</dbReference>
<dbReference type="Proteomes" id="UP000249819">
    <property type="component" value="Unassembled WGS sequence"/>
</dbReference>
<dbReference type="EMBL" id="QLMA01000002">
    <property type="protein sequence ID" value="RAJ85312.1"/>
    <property type="molecule type" value="Genomic_DNA"/>
</dbReference>
<dbReference type="Gene3D" id="3.40.390.10">
    <property type="entry name" value="Collagenase (Catalytic Domain)"/>
    <property type="match status" value="1"/>
</dbReference>
<keyword evidence="3" id="KW-0645">Protease</keyword>
<dbReference type="GO" id="GO:0016485">
    <property type="term" value="P:protein processing"/>
    <property type="evidence" value="ECO:0007669"/>
    <property type="project" value="TreeGrafter"/>
</dbReference>
<evidence type="ECO:0000256" key="7">
    <source>
        <dbReference type="ARBA" id="ARBA00023049"/>
    </source>
</evidence>
<dbReference type="InterPro" id="IPR000718">
    <property type="entry name" value="Peptidase_M13"/>
</dbReference>
<evidence type="ECO:0000313" key="10">
    <source>
        <dbReference type="EMBL" id="RAJ85312.1"/>
    </source>
</evidence>
<keyword evidence="6" id="KW-0862">Zinc</keyword>
<dbReference type="GO" id="GO:0046872">
    <property type="term" value="F:metal ion binding"/>
    <property type="evidence" value="ECO:0007669"/>
    <property type="project" value="UniProtKB-KW"/>
</dbReference>
<evidence type="ECO:0000256" key="1">
    <source>
        <dbReference type="ARBA" id="ARBA00001947"/>
    </source>
</evidence>
<evidence type="ECO:0000259" key="9">
    <source>
        <dbReference type="Pfam" id="PF05649"/>
    </source>
</evidence>
<dbReference type="PANTHER" id="PTHR11733">
    <property type="entry name" value="ZINC METALLOPROTEASE FAMILY M13 NEPRILYSIN-RELATED"/>
    <property type="match status" value="1"/>
</dbReference>
<feature type="domain" description="Peptidase M13 C-terminal" evidence="8">
    <location>
        <begin position="501"/>
        <end position="701"/>
    </location>
</feature>
<evidence type="ECO:0000259" key="8">
    <source>
        <dbReference type="Pfam" id="PF01431"/>
    </source>
</evidence>
<comment type="similarity">
    <text evidence="2">Belongs to the peptidase M13 family.</text>
</comment>
<evidence type="ECO:0000256" key="2">
    <source>
        <dbReference type="ARBA" id="ARBA00007357"/>
    </source>
</evidence>
<feature type="domain" description="Peptidase M13 N-terminal" evidence="9">
    <location>
        <begin position="72"/>
        <end position="449"/>
    </location>
</feature>
<dbReference type="Pfam" id="PF01431">
    <property type="entry name" value="Peptidase_M13"/>
    <property type="match status" value="1"/>
</dbReference>
<keyword evidence="4" id="KW-0479">Metal-binding</keyword>
<dbReference type="PANTHER" id="PTHR11733:SF167">
    <property type="entry name" value="FI17812P1-RELATED"/>
    <property type="match status" value="1"/>
</dbReference>
<evidence type="ECO:0000256" key="5">
    <source>
        <dbReference type="ARBA" id="ARBA00022801"/>
    </source>
</evidence>
<dbReference type="AlphaFoldDB" id="A0A327W7U7"/>
<comment type="caution">
    <text evidence="10">The sequence shown here is derived from an EMBL/GenBank/DDBJ whole genome shotgun (WGS) entry which is preliminary data.</text>
</comment>
<gene>
    <name evidence="10" type="ORF">CLV59_10210</name>
</gene>
<dbReference type="PRINTS" id="PR00786">
    <property type="entry name" value="NEPRILYSIN"/>
</dbReference>
<keyword evidence="7" id="KW-0482">Metalloprotease</keyword>
<name>A0A327W7U7_9BACT</name>
<dbReference type="InterPro" id="IPR018497">
    <property type="entry name" value="Peptidase_M13_C"/>
</dbReference>